<reference evidence="11" key="1">
    <citation type="submission" date="2012-12" db="EMBL/GenBank/DDBJ databases">
        <authorList>
            <person name="Hellsten U."/>
            <person name="Grimwood J."/>
            <person name="Chapman J.A."/>
            <person name="Shapiro H."/>
            <person name="Aerts A."/>
            <person name="Otillar R.P."/>
            <person name="Terry A.Y."/>
            <person name="Boore J.L."/>
            <person name="Simakov O."/>
            <person name="Marletaz F."/>
            <person name="Cho S.-J."/>
            <person name="Edsinger-Gonzales E."/>
            <person name="Havlak P."/>
            <person name="Kuo D.-H."/>
            <person name="Larsson T."/>
            <person name="Lv J."/>
            <person name="Arendt D."/>
            <person name="Savage R."/>
            <person name="Osoegawa K."/>
            <person name="de Jong P."/>
            <person name="Lindberg D.R."/>
            <person name="Seaver E.C."/>
            <person name="Weisblat D.A."/>
            <person name="Putnam N.H."/>
            <person name="Grigoriev I.V."/>
            <person name="Rokhsar D.S."/>
        </authorList>
    </citation>
    <scope>NUCLEOTIDE SEQUENCE</scope>
    <source>
        <strain evidence="11">I ESC-2004</strain>
    </source>
</reference>
<dbReference type="HOGENOM" id="CLU_020107_4_0_1"/>
<dbReference type="EnsemblMetazoa" id="CapteT126293">
    <property type="protein sequence ID" value="CapteP126293"/>
    <property type="gene ID" value="CapteG126293"/>
</dbReference>
<evidence type="ECO:0000256" key="4">
    <source>
        <dbReference type="ARBA" id="ARBA00023136"/>
    </source>
</evidence>
<sequence>CNYPGRPLNGNFDGSFPATVGSVIIYSCEEGYSLNGTSEIVCEANGEWSGNSPSCDTFQCQKPSMIPNGSILSPRDVYYFGQSIMYNCNSGYTLVGPMIRTCTKINQKGAWSEFHPLCVSEFSNSPW</sequence>
<evidence type="ECO:0000256" key="2">
    <source>
        <dbReference type="ARBA" id="ARBA00022729"/>
    </source>
</evidence>
<comment type="caution">
    <text evidence="7">Lacks conserved residue(s) required for the propagation of feature annotation.</text>
</comment>
<dbReference type="PROSITE" id="PS50923">
    <property type="entry name" value="SUSHI"/>
    <property type="match status" value="2"/>
</dbReference>
<dbReference type="Pfam" id="PF00084">
    <property type="entry name" value="Sushi"/>
    <property type="match status" value="2"/>
</dbReference>
<keyword evidence="11" id="KW-1185">Reference proteome</keyword>
<accession>R7UC34</accession>
<dbReference type="STRING" id="283909.R7UC34"/>
<evidence type="ECO:0000256" key="3">
    <source>
        <dbReference type="ARBA" id="ARBA00022737"/>
    </source>
</evidence>
<dbReference type="AlphaFoldDB" id="R7UC34"/>
<dbReference type="EMBL" id="KB302988">
    <property type="protein sequence ID" value="ELU03676.1"/>
    <property type="molecule type" value="Genomic_DNA"/>
</dbReference>
<feature type="non-terminal residue" evidence="9">
    <location>
        <position position="1"/>
    </location>
</feature>
<dbReference type="PANTHER" id="PTHR45656:SF4">
    <property type="entry name" value="PROTEIN CBR-CLEC-78"/>
    <property type="match status" value="1"/>
</dbReference>
<evidence type="ECO:0000259" key="8">
    <source>
        <dbReference type="PROSITE" id="PS50923"/>
    </source>
</evidence>
<dbReference type="InterPro" id="IPR035976">
    <property type="entry name" value="Sushi/SCR/CCP_sf"/>
</dbReference>
<feature type="domain" description="Sushi" evidence="8">
    <location>
        <begin position="58"/>
        <end position="120"/>
    </location>
</feature>
<keyword evidence="4" id="KW-0472">Membrane</keyword>
<feature type="domain" description="Sushi" evidence="8">
    <location>
        <begin position="1"/>
        <end position="57"/>
    </location>
</feature>
<dbReference type="FunFam" id="2.10.70.10:FF:000011">
    <property type="entry name" value="CUB and sushi domain-containing protein 3 isoform A"/>
    <property type="match status" value="1"/>
</dbReference>
<dbReference type="InterPro" id="IPR000436">
    <property type="entry name" value="Sushi_SCR_CCP_dom"/>
</dbReference>
<dbReference type="SUPFAM" id="SSF57535">
    <property type="entry name" value="Complement control module/SCR domain"/>
    <property type="match status" value="2"/>
</dbReference>
<evidence type="ECO:0000256" key="5">
    <source>
        <dbReference type="ARBA" id="ARBA00023157"/>
    </source>
</evidence>
<evidence type="ECO:0000313" key="10">
    <source>
        <dbReference type="EnsemblMetazoa" id="CapteP126293"/>
    </source>
</evidence>
<dbReference type="InterPro" id="IPR051277">
    <property type="entry name" value="SEZ6_CSMD_C4BPB_Regulators"/>
</dbReference>
<dbReference type="EMBL" id="AMQN01008379">
    <property type="status" value="NOT_ANNOTATED_CDS"/>
    <property type="molecule type" value="Genomic_DNA"/>
</dbReference>
<dbReference type="Gene3D" id="2.10.70.10">
    <property type="entry name" value="Complement Module, domain 1"/>
    <property type="match status" value="2"/>
</dbReference>
<keyword evidence="2" id="KW-0732">Signal</keyword>
<evidence type="ECO:0000256" key="1">
    <source>
        <dbReference type="ARBA" id="ARBA00004370"/>
    </source>
</evidence>
<dbReference type="Proteomes" id="UP000014760">
    <property type="component" value="Unassembled WGS sequence"/>
</dbReference>
<dbReference type="OMA" id="CHRILEF"/>
<feature type="disulfide bond" evidence="7">
    <location>
        <begin position="28"/>
        <end position="55"/>
    </location>
</feature>
<protein>
    <recommendedName>
        <fullName evidence="8">Sushi domain-containing protein</fullName>
    </recommendedName>
</protein>
<evidence type="ECO:0000313" key="11">
    <source>
        <dbReference type="Proteomes" id="UP000014760"/>
    </source>
</evidence>
<keyword evidence="7" id="KW-0768">Sushi</keyword>
<dbReference type="GO" id="GO:0016020">
    <property type="term" value="C:membrane"/>
    <property type="evidence" value="ECO:0007669"/>
    <property type="project" value="UniProtKB-SubCell"/>
</dbReference>
<keyword evidence="6" id="KW-0325">Glycoprotein</keyword>
<evidence type="ECO:0000256" key="6">
    <source>
        <dbReference type="ARBA" id="ARBA00023180"/>
    </source>
</evidence>
<gene>
    <name evidence="9" type="ORF">CAPTEDRAFT_126293</name>
</gene>
<reference evidence="10" key="3">
    <citation type="submission" date="2015-06" db="UniProtKB">
        <authorList>
            <consortium name="EnsemblMetazoa"/>
        </authorList>
    </citation>
    <scope>IDENTIFICATION</scope>
</reference>
<reference evidence="9 11" key="2">
    <citation type="journal article" date="2013" name="Nature">
        <title>Insights into bilaterian evolution from three spiralian genomes.</title>
        <authorList>
            <person name="Simakov O."/>
            <person name="Marletaz F."/>
            <person name="Cho S.J."/>
            <person name="Edsinger-Gonzales E."/>
            <person name="Havlak P."/>
            <person name="Hellsten U."/>
            <person name="Kuo D.H."/>
            <person name="Larsson T."/>
            <person name="Lv J."/>
            <person name="Arendt D."/>
            <person name="Savage R."/>
            <person name="Osoegawa K."/>
            <person name="de Jong P."/>
            <person name="Grimwood J."/>
            <person name="Chapman J.A."/>
            <person name="Shapiro H."/>
            <person name="Aerts A."/>
            <person name="Otillar R.P."/>
            <person name="Terry A.Y."/>
            <person name="Boore J.L."/>
            <person name="Grigoriev I.V."/>
            <person name="Lindberg D.R."/>
            <person name="Seaver E.C."/>
            <person name="Weisblat D.A."/>
            <person name="Putnam N.H."/>
            <person name="Rokhsar D.S."/>
        </authorList>
    </citation>
    <scope>NUCLEOTIDE SEQUENCE</scope>
    <source>
        <strain evidence="9 11">I ESC-2004</strain>
    </source>
</reference>
<name>R7UC34_CAPTE</name>
<dbReference type="SMART" id="SM00032">
    <property type="entry name" value="CCP"/>
    <property type="match status" value="2"/>
</dbReference>
<comment type="subcellular location">
    <subcellularLocation>
        <location evidence="1">Membrane</location>
    </subcellularLocation>
</comment>
<dbReference type="CDD" id="cd00033">
    <property type="entry name" value="CCP"/>
    <property type="match status" value="2"/>
</dbReference>
<evidence type="ECO:0000313" key="9">
    <source>
        <dbReference type="EMBL" id="ELU03676.1"/>
    </source>
</evidence>
<keyword evidence="5 7" id="KW-1015">Disulfide bond</keyword>
<dbReference type="PANTHER" id="PTHR45656">
    <property type="entry name" value="PROTEIN CBR-CLEC-78"/>
    <property type="match status" value="1"/>
</dbReference>
<organism evidence="9">
    <name type="scientific">Capitella teleta</name>
    <name type="common">Polychaete worm</name>
    <dbReference type="NCBI Taxonomy" id="283909"/>
    <lineage>
        <taxon>Eukaryota</taxon>
        <taxon>Metazoa</taxon>
        <taxon>Spiralia</taxon>
        <taxon>Lophotrochozoa</taxon>
        <taxon>Annelida</taxon>
        <taxon>Polychaeta</taxon>
        <taxon>Sedentaria</taxon>
        <taxon>Scolecida</taxon>
        <taxon>Capitellidae</taxon>
        <taxon>Capitella</taxon>
    </lineage>
</organism>
<dbReference type="OrthoDB" id="7487745at2759"/>
<keyword evidence="3" id="KW-0677">Repeat</keyword>
<proteinExistence type="predicted"/>
<evidence type="ECO:0000256" key="7">
    <source>
        <dbReference type="PROSITE-ProRule" id="PRU00302"/>
    </source>
</evidence>